<name>A0A1E7F900_9STRA</name>
<dbReference type="InParanoid" id="A0A1E7F900"/>
<feature type="domain" description="Thioredoxin" evidence="2">
    <location>
        <begin position="2"/>
        <end position="138"/>
    </location>
</feature>
<dbReference type="InterPro" id="IPR017937">
    <property type="entry name" value="Thioredoxin_CS"/>
</dbReference>
<keyword evidence="4" id="KW-1185">Reference proteome</keyword>
<dbReference type="PROSITE" id="PS00194">
    <property type="entry name" value="THIOREDOXIN_1"/>
    <property type="match status" value="1"/>
</dbReference>
<dbReference type="Gene3D" id="3.40.30.10">
    <property type="entry name" value="Glutaredoxin"/>
    <property type="match status" value="1"/>
</dbReference>
<dbReference type="InterPro" id="IPR013766">
    <property type="entry name" value="Thioredoxin_domain"/>
</dbReference>
<accession>A0A1E7F900</accession>
<reference evidence="3 4" key="1">
    <citation type="submission" date="2016-09" db="EMBL/GenBank/DDBJ databases">
        <title>Extensive genetic diversity and differential bi-allelic expression allows diatom success in the polar Southern Ocean.</title>
        <authorList>
            <consortium name="DOE Joint Genome Institute"/>
            <person name="Mock T."/>
            <person name="Otillar R.P."/>
            <person name="Strauss J."/>
            <person name="Dupont C."/>
            <person name="Frickenhaus S."/>
            <person name="Maumus F."/>
            <person name="Mcmullan M."/>
            <person name="Sanges R."/>
            <person name="Schmutz J."/>
            <person name="Toseland A."/>
            <person name="Valas R."/>
            <person name="Veluchamy A."/>
            <person name="Ward B.J."/>
            <person name="Allen A."/>
            <person name="Barry K."/>
            <person name="Falciatore A."/>
            <person name="Ferrante M."/>
            <person name="Fortunato A.E."/>
            <person name="Gloeckner G."/>
            <person name="Gruber A."/>
            <person name="Hipkin R."/>
            <person name="Janech M."/>
            <person name="Kroth P."/>
            <person name="Leese F."/>
            <person name="Lindquist E."/>
            <person name="Lyon B.R."/>
            <person name="Martin J."/>
            <person name="Mayer C."/>
            <person name="Parker M."/>
            <person name="Quesneville H."/>
            <person name="Raymond J."/>
            <person name="Uhlig C."/>
            <person name="Valentin K.U."/>
            <person name="Worden A.Z."/>
            <person name="Armbrust E.V."/>
            <person name="Bowler C."/>
            <person name="Green B."/>
            <person name="Moulton V."/>
            <person name="Van Oosterhout C."/>
            <person name="Grigoriev I."/>
        </authorList>
    </citation>
    <scope>NUCLEOTIDE SEQUENCE [LARGE SCALE GENOMIC DNA]</scope>
    <source>
        <strain evidence="3 4">CCMP1102</strain>
    </source>
</reference>
<dbReference type="SUPFAM" id="SSF52833">
    <property type="entry name" value="Thioredoxin-like"/>
    <property type="match status" value="1"/>
</dbReference>
<dbReference type="PANTHER" id="PTHR46115">
    <property type="entry name" value="THIOREDOXIN-LIKE PROTEIN 1"/>
    <property type="match status" value="1"/>
</dbReference>
<dbReference type="OrthoDB" id="2121326at2759"/>
<evidence type="ECO:0000313" key="3">
    <source>
        <dbReference type="EMBL" id="OEU14648.1"/>
    </source>
</evidence>
<evidence type="ECO:0000313" key="4">
    <source>
        <dbReference type="Proteomes" id="UP000095751"/>
    </source>
</evidence>
<gene>
    <name evidence="3" type="ORF">FRACYDRAFT_241199</name>
</gene>
<dbReference type="Pfam" id="PF00085">
    <property type="entry name" value="Thioredoxin"/>
    <property type="match status" value="1"/>
</dbReference>
<dbReference type="PROSITE" id="PS51352">
    <property type="entry name" value="THIOREDOXIN_2"/>
    <property type="match status" value="1"/>
</dbReference>
<proteinExistence type="predicted"/>
<dbReference type="AlphaFoldDB" id="A0A1E7F900"/>
<keyword evidence="1" id="KW-1015">Disulfide bond</keyword>
<protein>
    <submittedName>
        <fullName evidence="3">Thioredoxin-like protein</fullName>
    </submittedName>
</protein>
<organism evidence="3 4">
    <name type="scientific">Fragilariopsis cylindrus CCMP1102</name>
    <dbReference type="NCBI Taxonomy" id="635003"/>
    <lineage>
        <taxon>Eukaryota</taxon>
        <taxon>Sar</taxon>
        <taxon>Stramenopiles</taxon>
        <taxon>Ochrophyta</taxon>
        <taxon>Bacillariophyta</taxon>
        <taxon>Bacillariophyceae</taxon>
        <taxon>Bacillariophycidae</taxon>
        <taxon>Bacillariales</taxon>
        <taxon>Bacillariaceae</taxon>
        <taxon>Fragilariopsis</taxon>
    </lineage>
</organism>
<dbReference type="KEGG" id="fcy:FRACYDRAFT_241199"/>
<dbReference type="CDD" id="cd02947">
    <property type="entry name" value="TRX_family"/>
    <property type="match status" value="1"/>
</dbReference>
<dbReference type="Proteomes" id="UP000095751">
    <property type="component" value="Unassembled WGS sequence"/>
</dbReference>
<evidence type="ECO:0000256" key="1">
    <source>
        <dbReference type="ARBA" id="ARBA00023157"/>
    </source>
</evidence>
<sequence length="174" mass="19673">MSSMQQQEQEQAVVYCSNEQEYFQAIESAGPHKLVVVDCYAEWCPPCKQIAPVFDALARENSQTTNDIVFVKVDVDKVPTIKSILGVWAMPSFFFLKDGNKVGSFMGANENLLRKGIANDGYVEKWLELKRYLDVLIGKNKVEKKFKQAKAMGAADKSNIELWPVATVFRYTYG</sequence>
<dbReference type="InterPro" id="IPR036249">
    <property type="entry name" value="Thioredoxin-like_sf"/>
</dbReference>
<evidence type="ECO:0000259" key="2">
    <source>
        <dbReference type="PROSITE" id="PS51352"/>
    </source>
</evidence>
<dbReference type="EMBL" id="KV784360">
    <property type="protein sequence ID" value="OEU14648.1"/>
    <property type="molecule type" value="Genomic_DNA"/>
</dbReference>